<proteinExistence type="predicted"/>
<dbReference type="InterPro" id="IPR001509">
    <property type="entry name" value="Epimerase_deHydtase"/>
</dbReference>
<protein>
    <submittedName>
        <fullName evidence="2">SDR family oxidoreductase</fullName>
    </submittedName>
</protein>
<dbReference type="CDD" id="cd05265">
    <property type="entry name" value="SDR_a1"/>
    <property type="match status" value="1"/>
</dbReference>
<accession>A0A7X1NP21</accession>
<dbReference type="Pfam" id="PF01370">
    <property type="entry name" value="Epimerase"/>
    <property type="match status" value="1"/>
</dbReference>
<evidence type="ECO:0000313" key="3">
    <source>
        <dbReference type="Proteomes" id="UP000326464"/>
    </source>
</evidence>
<dbReference type="PANTHER" id="PTHR43245">
    <property type="entry name" value="BIFUNCTIONAL POLYMYXIN RESISTANCE PROTEIN ARNA"/>
    <property type="match status" value="1"/>
</dbReference>
<dbReference type="Proteomes" id="UP000326464">
    <property type="component" value="Unassembled WGS sequence"/>
</dbReference>
<evidence type="ECO:0000313" key="2">
    <source>
        <dbReference type="EMBL" id="MPY10396.1"/>
    </source>
</evidence>
<gene>
    <name evidence="2" type="ORF">FNH21_06620</name>
</gene>
<comment type="caution">
    <text evidence="2">The sequence shown here is derived from an EMBL/GenBank/DDBJ whole genome shotgun (WGS) entry which is preliminary data.</text>
</comment>
<reference evidence="3" key="1">
    <citation type="submission" date="2019-07" db="EMBL/GenBank/DDBJ databases">
        <title>Arthrobacter KR32 sp. nov., isolated from mountain cheese made of cows milk.</title>
        <authorList>
            <person name="Flegler A."/>
        </authorList>
    </citation>
    <scope>NUCLEOTIDE SEQUENCE [LARGE SCALE GENOMIC DNA]</scope>
    <source>
        <strain evidence="3">KR32</strain>
    </source>
</reference>
<dbReference type="EMBL" id="VJXX01000001">
    <property type="protein sequence ID" value="MPY10396.1"/>
    <property type="molecule type" value="Genomic_DNA"/>
</dbReference>
<feature type="domain" description="NAD-dependent epimerase/dehydratase" evidence="1">
    <location>
        <begin position="7"/>
        <end position="210"/>
    </location>
</feature>
<dbReference type="PROSITE" id="PS51257">
    <property type="entry name" value="PROKAR_LIPOPROTEIN"/>
    <property type="match status" value="1"/>
</dbReference>
<organism evidence="2 3">
    <name type="scientific">Arthrobacter bussei</name>
    <dbReference type="NCBI Taxonomy" id="2594179"/>
    <lineage>
        <taxon>Bacteria</taxon>
        <taxon>Bacillati</taxon>
        <taxon>Actinomycetota</taxon>
        <taxon>Actinomycetes</taxon>
        <taxon>Micrococcales</taxon>
        <taxon>Micrococcaceae</taxon>
        <taxon>Arthrobacter</taxon>
    </lineage>
</organism>
<dbReference type="InterPro" id="IPR036291">
    <property type="entry name" value="NAD(P)-bd_dom_sf"/>
</dbReference>
<dbReference type="OrthoDB" id="9776016at2"/>
<dbReference type="InterPro" id="IPR050177">
    <property type="entry name" value="Lipid_A_modif_metabolic_enz"/>
</dbReference>
<dbReference type="Gene3D" id="3.40.50.720">
    <property type="entry name" value="NAD(P)-binding Rossmann-like Domain"/>
    <property type="match status" value="1"/>
</dbReference>
<keyword evidence="3" id="KW-1185">Reference proteome</keyword>
<dbReference type="SUPFAM" id="SSF51735">
    <property type="entry name" value="NAD(P)-binding Rossmann-fold domains"/>
    <property type="match status" value="1"/>
</dbReference>
<evidence type="ECO:0000259" key="1">
    <source>
        <dbReference type="Pfam" id="PF01370"/>
    </source>
</evidence>
<sequence>MQGLKVLFIGGSGVISTSCTRQAVDAGMDVYLLNRGRNNLRPVPEGVTTLIADSRDKQAVLDATAGHIFDCVVSWVNFTPEQVKQDIEIFSGRTRQYVFISSASAYQTPPTHMPVLESTPLRNPFWEYSRNKIACEDLLTAAYRAEGFPVTIVRPSHTYDETLVPFDGGWTVVDRMRAGRPVIVPGDGTSLWTITHSRDFARGFVGLLGNTCAIGEAVHITSQEAPSWNQIYAQIAEAAGVPDPVLVHVASESIAEADPQWGAGLLGDKSHTMIFDNSKIRSFVPGFAARIPFSQGAREMMAWHDADPGRRIVDPRMDALMDRLADVYAPRPV</sequence>
<name>A0A7X1NP21_9MICC</name>
<dbReference type="AlphaFoldDB" id="A0A7X1NP21"/>